<name>A0ACB9KHJ4_BAUVA</name>
<dbReference type="Proteomes" id="UP000828941">
    <property type="component" value="Chromosome 14"/>
</dbReference>
<proteinExistence type="predicted"/>
<protein>
    <submittedName>
        <fullName evidence="1">Uncharacterized protein</fullName>
    </submittedName>
</protein>
<keyword evidence="2" id="KW-1185">Reference proteome</keyword>
<comment type="caution">
    <text evidence="1">The sequence shown here is derived from an EMBL/GenBank/DDBJ whole genome shotgun (WGS) entry which is preliminary data.</text>
</comment>
<reference evidence="1 2" key="1">
    <citation type="journal article" date="2022" name="DNA Res.">
        <title>Chromosomal-level genome assembly of the orchid tree Bauhinia variegata (Leguminosae; Cercidoideae) supports the allotetraploid origin hypothesis of Bauhinia.</title>
        <authorList>
            <person name="Zhong Y."/>
            <person name="Chen Y."/>
            <person name="Zheng D."/>
            <person name="Pang J."/>
            <person name="Liu Y."/>
            <person name="Luo S."/>
            <person name="Meng S."/>
            <person name="Qian L."/>
            <person name="Wei D."/>
            <person name="Dai S."/>
            <person name="Zhou R."/>
        </authorList>
    </citation>
    <scope>NUCLEOTIDE SEQUENCE [LARGE SCALE GENOMIC DNA]</scope>
    <source>
        <strain evidence="1">BV-YZ2020</strain>
    </source>
</reference>
<evidence type="ECO:0000313" key="1">
    <source>
        <dbReference type="EMBL" id="KAI4296600.1"/>
    </source>
</evidence>
<organism evidence="1 2">
    <name type="scientific">Bauhinia variegata</name>
    <name type="common">Purple orchid tree</name>
    <name type="synonym">Phanera variegata</name>
    <dbReference type="NCBI Taxonomy" id="167791"/>
    <lineage>
        <taxon>Eukaryota</taxon>
        <taxon>Viridiplantae</taxon>
        <taxon>Streptophyta</taxon>
        <taxon>Embryophyta</taxon>
        <taxon>Tracheophyta</taxon>
        <taxon>Spermatophyta</taxon>
        <taxon>Magnoliopsida</taxon>
        <taxon>eudicotyledons</taxon>
        <taxon>Gunneridae</taxon>
        <taxon>Pentapetalae</taxon>
        <taxon>rosids</taxon>
        <taxon>fabids</taxon>
        <taxon>Fabales</taxon>
        <taxon>Fabaceae</taxon>
        <taxon>Cercidoideae</taxon>
        <taxon>Cercideae</taxon>
        <taxon>Bauhiniinae</taxon>
        <taxon>Bauhinia</taxon>
    </lineage>
</organism>
<evidence type="ECO:0000313" key="2">
    <source>
        <dbReference type="Proteomes" id="UP000828941"/>
    </source>
</evidence>
<sequence>MAEEEVALPDHLRCSRTDGRQWRCRRKVMDNLKLCEIHYLQGRHRQYKEKVPESLKLQRKPKKGFNFRNAENGPVLSNVEIRARKVGKMARLLKKRRKSSDGSEALDRKKPFKQGGGDMQLELIRIVLKREVEKRRKKQGEKKKSKNKKKDIEMKLEMEMEEELHYSEEGLTRELPNGLMAISPALTPQDCSNVDSPCDFKVGVDHKAITPRYFRSKNVERLLVGKLQAVPYGRNLKKARRKKCHWCQRSDSWNLIKCSSCQKEYFCMDCTKERYFDTQNEVKVACPVCRGTCSCKDCLANRYKDSESKELLSGRSRVDRILHFHYLICVLLPLLKQLNEDQNAEIEAEAKMKGKRPSDVHIKQLEFGYNEQRHCNYCKTPILDLHRSCPGCSYSFCLNCCRELSQGCISGEINSSISKFPSRKKTCIASRKRSFNKKAFCNGNSIAISSLPKWTYYDGTGSVSCPPKEFGGCGDSVLDLICVFPMSWTKEMEITAEEIVCSYDFPETLDRSSRCSLCLDIDHDIDGFKHLQEAAVREDSDDNYLFYPTRLDINSDHFEHFQKHWGRGHPVVVRDVLQSTSNLSWDPLVLFCTYLERSITRYENNKELLETCLDWCEVEINIRQHFRGSLKGWQPKSMCHEELKLKGWLSSQLFKEQLPAHFSEVFDALPLQEYMNPTSGLLNLAANLTQGSAKHDLGPHVYISYGCADKQDDSVTKLSYDSYDVVNIMAHTTDVPLSTEHLNKIRKLLKKHKALCEKESSDITSNQLKEKIAKGNSLLHAEAVDQAEVQSMDREEKQCLKRVNRMASIPREATQVVSQNISNYVSQNRKCGSDSDTDSDPSLFLRATVQTTGMSRNHNYRNAIEILNNERDQKSAEHSGAQWDVFRRQDVPKLIEYLKRHSDEFSHALDYHEQMVHPILDQCFFLDNIHKMRLKEEFEIEPWTFEQRVGEAVIIPAGCPYQIRNPKCCVSVVLEFLSPENVTECIQLTDEVRLLPEDHDAKVDKLDQVKKMALYSMSTAIKEIRELTSKT</sequence>
<accession>A0ACB9KHJ4</accession>
<dbReference type="EMBL" id="CM039439">
    <property type="protein sequence ID" value="KAI4296600.1"/>
    <property type="molecule type" value="Genomic_DNA"/>
</dbReference>
<gene>
    <name evidence="1" type="ORF">L6164_036547</name>
</gene>